<feature type="compositionally biased region" description="Polar residues" evidence="1">
    <location>
        <begin position="110"/>
        <end position="126"/>
    </location>
</feature>
<feature type="region of interest" description="Disordered" evidence="1">
    <location>
        <begin position="365"/>
        <end position="396"/>
    </location>
</feature>
<reference evidence="2" key="1">
    <citation type="submission" date="2014-01" db="EMBL/GenBank/DDBJ databases">
        <authorList>
            <person name="Aslett M."/>
        </authorList>
    </citation>
    <scope>NUCLEOTIDE SEQUENCE</scope>
</reference>
<feature type="compositionally biased region" description="Low complexity" evidence="1">
    <location>
        <begin position="317"/>
        <end position="328"/>
    </location>
</feature>
<feature type="region of interest" description="Disordered" evidence="1">
    <location>
        <begin position="1"/>
        <end position="332"/>
    </location>
</feature>
<name>A0A077ZJC0_TRITR</name>
<accession>A0A077ZJC0</accession>
<reference evidence="2" key="2">
    <citation type="submission" date="2014-03" db="EMBL/GenBank/DDBJ databases">
        <title>The whipworm genome and dual-species transcriptomics of an intimate host-pathogen interaction.</title>
        <authorList>
            <person name="Foth B.J."/>
            <person name="Tsai I.J."/>
            <person name="Reid A.J."/>
            <person name="Bancroft A.J."/>
            <person name="Nichol S."/>
            <person name="Tracey A."/>
            <person name="Holroyd N."/>
            <person name="Cotton J.A."/>
            <person name="Stanley E.J."/>
            <person name="Zarowiecki M."/>
            <person name="Liu J.Z."/>
            <person name="Huckvale T."/>
            <person name="Cooper P.J."/>
            <person name="Grencis R.K."/>
            <person name="Berriman M."/>
        </authorList>
    </citation>
    <scope>NUCLEOTIDE SEQUENCE [LARGE SCALE GENOMIC DNA]</scope>
</reference>
<dbReference type="EMBL" id="HG806385">
    <property type="protein sequence ID" value="CDW58640.1"/>
    <property type="molecule type" value="Genomic_DNA"/>
</dbReference>
<evidence type="ECO:0000256" key="1">
    <source>
        <dbReference type="SAM" id="MobiDB-lite"/>
    </source>
</evidence>
<sequence length="396" mass="42855">MATVTPSSRYESTISSSDELSEWESSPNEETSEEEDSTSTCSSCNRESSDLEISSSTEESATDEESVEEEEAENLSVELSMKYYSAAEDSNSTTATWYTANEGDTMDPKSISSTEEATAPNTSRDITSGKAEQPERSPQSSERKVLTENASIEGTIKTTYSSSDKSAELESRKSIFSSSPCSDGSGSDDGTTFSSNANGHEHEQLEQSSQSSEQKKLTENGSIEGTIKTTYSSSDNSAELENRKSISSSPCSDGSGSDDGTTFSSSANGHDNNDSQAKSASSNDSTSSSACESTETSSGETESSDDYDQERSRCPTSISDSSSSSSSSRMFSTFDLDSDATSLQCDSEILDIRIPVVKKLRKMRAKRRAALSRSRKRKRKLKNKLKRMKKVVRQMT</sequence>
<keyword evidence="3" id="KW-1185">Reference proteome</keyword>
<protein>
    <submittedName>
        <fullName evidence="2">Uncharacterized protein</fullName>
    </submittedName>
</protein>
<feature type="compositionally biased region" description="Low complexity" evidence="1">
    <location>
        <begin position="15"/>
        <end position="29"/>
    </location>
</feature>
<feature type="compositionally biased region" description="Polar residues" evidence="1">
    <location>
        <begin position="1"/>
        <end position="14"/>
    </location>
</feature>
<feature type="compositionally biased region" description="Low complexity" evidence="1">
    <location>
        <begin position="274"/>
        <end position="301"/>
    </location>
</feature>
<feature type="compositionally biased region" description="Polar residues" evidence="1">
    <location>
        <begin position="148"/>
        <end position="164"/>
    </location>
</feature>
<dbReference type="AlphaFoldDB" id="A0A077ZJC0"/>
<feature type="compositionally biased region" description="Polar residues" evidence="1">
    <location>
        <begin position="88"/>
        <end position="99"/>
    </location>
</feature>
<organism evidence="2 3">
    <name type="scientific">Trichuris trichiura</name>
    <name type="common">Whipworm</name>
    <name type="synonym">Trichocephalus trichiurus</name>
    <dbReference type="NCBI Taxonomy" id="36087"/>
    <lineage>
        <taxon>Eukaryota</taxon>
        <taxon>Metazoa</taxon>
        <taxon>Ecdysozoa</taxon>
        <taxon>Nematoda</taxon>
        <taxon>Enoplea</taxon>
        <taxon>Dorylaimia</taxon>
        <taxon>Trichinellida</taxon>
        <taxon>Trichuridae</taxon>
        <taxon>Trichuris</taxon>
    </lineage>
</organism>
<dbReference type="Proteomes" id="UP000030665">
    <property type="component" value="Unassembled WGS sequence"/>
</dbReference>
<feature type="compositionally biased region" description="Polar residues" evidence="1">
    <location>
        <begin position="219"/>
        <end position="239"/>
    </location>
</feature>
<evidence type="ECO:0000313" key="2">
    <source>
        <dbReference type="EMBL" id="CDW58640.1"/>
    </source>
</evidence>
<gene>
    <name evidence="2" type="ORF">TTRE_0000696401</name>
</gene>
<feature type="compositionally biased region" description="Low complexity" evidence="1">
    <location>
        <begin position="245"/>
        <end position="266"/>
    </location>
</feature>
<feature type="compositionally biased region" description="Acidic residues" evidence="1">
    <location>
        <begin position="60"/>
        <end position="73"/>
    </location>
</feature>
<feature type="compositionally biased region" description="Low complexity" evidence="1">
    <location>
        <begin position="174"/>
        <end position="195"/>
    </location>
</feature>
<proteinExistence type="predicted"/>
<evidence type="ECO:0000313" key="3">
    <source>
        <dbReference type="Proteomes" id="UP000030665"/>
    </source>
</evidence>